<evidence type="ECO:0000313" key="2">
    <source>
        <dbReference type="Proteomes" id="UP000266861"/>
    </source>
</evidence>
<dbReference type="Proteomes" id="UP000266861">
    <property type="component" value="Unassembled WGS sequence"/>
</dbReference>
<dbReference type="OrthoDB" id="2373574at2759"/>
<proteinExistence type="predicted"/>
<dbReference type="AlphaFoldDB" id="A0A397G5C1"/>
<keyword evidence="2" id="KW-1185">Reference proteome</keyword>
<comment type="caution">
    <text evidence="1">The sequence shown here is derived from an EMBL/GenBank/DDBJ whole genome shotgun (WGS) entry which is preliminary data.</text>
</comment>
<reference evidence="1 2" key="1">
    <citation type="submission" date="2018-08" db="EMBL/GenBank/DDBJ databases">
        <title>Genome and evolution of the arbuscular mycorrhizal fungus Diversispora epigaea (formerly Glomus versiforme) and its bacterial endosymbionts.</title>
        <authorList>
            <person name="Sun X."/>
            <person name="Fei Z."/>
            <person name="Harrison M."/>
        </authorList>
    </citation>
    <scope>NUCLEOTIDE SEQUENCE [LARGE SCALE GENOMIC DNA]</scope>
    <source>
        <strain evidence="1 2">IT104</strain>
    </source>
</reference>
<gene>
    <name evidence="1" type="ORF">Glove_682g44</name>
</gene>
<organism evidence="1 2">
    <name type="scientific">Diversispora epigaea</name>
    <dbReference type="NCBI Taxonomy" id="1348612"/>
    <lineage>
        <taxon>Eukaryota</taxon>
        <taxon>Fungi</taxon>
        <taxon>Fungi incertae sedis</taxon>
        <taxon>Mucoromycota</taxon>
        <taxon>Glomeromycotina</taxon>
        <taxon>Glomeromycetes</taxon>
        <taxon>Diversisporales</taxon>
        <taxon>Diversisporaceae</taxon>
        <taxon>Diversispora</taxon>
    </lineage>
</organism>
<accession>A0A397G5C1</accession>
<dbReference type="EMBL" id="PQFF01000551">
    <property type="protein sequence ID" value="RHZ45259.1"/>
    <property type="molecule type" value="Genomic_DNA"/>
</dbReference>
<name>A0A397G5C1_9GLOM</name>
<dbReference type="STRING" id="1348612.A0A397G5C1"/>
<evidence type="ECO:0000313" key="1">
    <source>
        <dbReference type="EMBL" id="RHZ45259.1"/>
    </source>
</evidence>
<sequence length="109" mass="12937">MPSWVKYYEFLTASETYEERYVRPLSKVNDIYIGSPWKTGKTNYGTLVCQVESLQRITNKCKCDRKCKCSQNPLYSDRVIVLETDLTDRNIEWIKGLWQNKKYSINHNT</sequence>
<protein>
    <submittedName>
        <fullName evidence="1">Uncharacterized protein</fullName>
    </submittedName>
</protein>